<organism evidence="1 2">
    <name type="scientific">Rotaria magnacalcarata</name>
    <dbReference type="NCBI Taxonomy" id="392030"/>
    <lineage>
        <taxon>Eukaryota</taxon>
        <taxon>Metazoa</taxon>
        <taxon>Spiralia</taxon>
        <taxon>Gnathifera</taxon>
        <taxon>Rotifera</taxon>
        <taxon>Eurotatoria</taxon>
        <taxon>Bdelloidea</taxon>
        <taxon>Philodinida</taxon>
        <taxon>Philodinidae</taxon>
        <taxon>Rotaria</taxon>
    </lineage>
</organism>
<name>A0A814J6P9_9BILA</name>
<dbReference type="EMBL" id="CAJNOV010000697">
    <property type="protein sequence ID" value="CAF1035296.1"/>
    <property type="molecule type" value="Genomic_DNA"/>
</dbReference>
<reference evidence="1" key="1">
    <citation type="submission" date="2021-02" db="EMBL/GenBank/DDBJ databases">
        <authorList>
            <person name="Nowell W R."/>
        </authorList>
    </citation>
    <scope>NUCLEOTIDE SEQUENCE</scope>
</reference>
<proteinExistence type="predicted"/>
<evidence type="ECO:0000313" key="2">
    <source>
        <dbReference type="Proteomes" id="UP000663855"/>
    </source>
</evidence>
<feature type="non-terminal residue" evidence="1">
    <location>
        <position position="30"/>
    </location>
</feature>
<evidence type="ECO:0000313" key="1">
    <source>
        <dbReference type="EMBL" id="CAF1035296.1"/>
    </source>
</evidence>
<sequence>MHVSTTNLTRRRSYKLNAYTNVLTSSPSAN</sequence>
<dbReference type="AlphaFoldDB" id="A0A814J6P9"/>
<dbReference type="Proteomes" id="UP000663855">
    <property type="component" value="Unassembled WGS sequence"/>
</dbReference>
<protein>
    <submittedName>
        <fullName evidence="1">Uncharacterized protein</fullName>
    </submittedName>
</protein>
<accession>A0A814J6P9</accession>
<gene>
    <name evidence="1" type="ORF">CJN711_LOCUS4005</name>
</gene>
<comment type="caution">
    <text evidence="1">The sequence shown here is derived from an EMBL/GenBank/DDBJ whole genome shotgun (WGS) entry which is preliminary data.</text>
</comment>